<dbReference type="RefSeq" id="XP_004352671.1">
    <property type="nucleotide sequence ID" value="XM_004352619.1"/>
</dbReference>
<dbReference type="GO" id="GO:0046872">
    <property type="term" value="F:metal ion binding"/>
    <property type="evidence" value="ECO:0007669"/>
    <property type="project" value="UniProtKB-KW"/>
</dbReference>
<dbReference type="AlphaFoldDB" id="L8HEF8"/>
<keyword evidence="2" id="KW-0479">Metal-binding</keyword>
<evidence type="ECO:0000256" key="5">
    <source>
        <dbReference type="ARBA" id="ARBA00022842"/>
    </source>
</evidence>
<dbReference type="PANTHER" id="PTHR42648:SF11">
    <property type="entry name" value="TRANSPOSON TY4-P GAG-POL POLYPROTEIN"/>
    <property type="match status" value="1"/>
</dbReference>
<dbReference type="Gene3D" id="3.30.420.10">
    <property type="entry name" value="Ribonuclease H-like superfamily/Ribonuclease H"/>
    <property type="match status" value="1"/>
</dbReference>
<dbReference type="PANTHER" id="PTHR42648">
    <property type="entry name" value="TRANSPOSASE, PUTATIVE-RELATED"/>
    <property type="match status" value="1"/>
</dbReference>
<dbReference type="EMBL" id="KB007860">
    <property type="protein sequence ID" value="ELR23143.1"/>
    <property type="molecule type" value="Genomic_DNA"/>
</dbReference>
<dbReference type="Proteomes" id="UP000011083">
    <property type="component" value="Unassembled WGS sequence"/>
</dbReference>
<dbReference type="InterPro" id="IPR039537">
    <property type="entry name" value="Retrotran_Ty1/copia-like"/>
</dbReference>
<dbReference type="InterPro" id="IPR036397">
    <property type="entry name" value="RNaseH_sf"/>
</dbReference>
<gene>
    <name evidence="10" type="ORF">ACA1_342170</name>
</gene>
<keyword evidence="3" id="KW-0255">Endonuclease</keyword>
<dbReference type="GO" id="GO:0004519">
    <property type="term" value="F:endonuclease activity"/>
    <property type="evidence" value="ECO:0007669"/>
    <property type="project" value="UniProtKB-KW"/>
</dbReference>
<evidence type="ECO:0000256" key="6">
    <source>
        <dbReference type="ARBA" id="ARBA00022908"/>
    </source>
</evidence>
<evidence type="ECO:0000256" key="3">
    <source>
        <dbReference type="ARBA" id="ARBA00022759"/>
    </source>
</evidence>
<keyword evidence="7" id="KW-0695">RNA-directed DNA polymerase</keyword>
<sequence>MCHKSEVFIAAYKTHSCIHILKLDHSSKYIGNAAQEWMACHSIQHITAPTYSPKHNSITEYLTNWFWAKALNTVVYINNHMLSRSIDNKDPFQLLHGHTPDISKLQPFSCSIYLLTPVQMCNKLQDCSCEAVYLSLSVHSTHH</sequence>
<name>L8HEF8_ACACF</name>
<evidence type="ECO:0000256" key="8">
    <source>
        <dbReference type="ARBA" id="ARBA00022932"/>
    </source>
</evidence>
<evidence type="ECO:0000313" key="11">
    <source>
        <dbReference type="Proteomes" id="UP000011083"/>
    </source>
</evidence>
<evidence type="ECO:0000256" key="2">
    <source>
        <dbReference type="ARBA" id="ARBA00022723"/>
    </source>
</evidence>
<evidence type="ECO:0000313" key="10">
    <source>
        <dbReference type="EMBL" id="ELR23143.1"/>
    </source>
</evidence>
<protein>
    <submittedName>
        <fullName evidence="10">Gagpol polyprotein</fullName>
    </submittedName>
</protein>
<evidence type="ECO:0000256" key="4">
    <source>
        <dbReference type="ARBA" id="ARBA00022801"/>
    </source>
</evidence>
<proteinExistence type="predicted"/>
<dbReference type="GO" id="GO:0015074">
    <property type="term" value="P:DNA integration"/>
    <property type="evidence" value="ECO:0007669"/>
    <property type="project" value="UniProtKB-KW"/>
</dbReference>
<keyword evidence="5" id="KW-0460">Magnesium</keyword>
<keyword evidence="1" id="KW-0540">Nuclease</keyword>
<dbReference type="GO" id="GO:0016787">
    <property type="term" value="F:hydrolase activity"/>
    <property type="evidence" value="ECO:0007669"/>
    <property type="project" value="UniProtKB-KW"/>
</dbReference>
<keyword evidence="8" id="KW-0239">DNA-directed DNA polymerase</keyword>
<dbReference type="GO" id="GO:0003964">
    <property type="term" value="F:RNA-directed DNA polymerase activity"/>
    <property type="evidence" value="ECO:0007669"/>
    <property type="project" value="UniProtKB-KW"/>
</dbReference>
<evidence type="ECO:0000256" key="7">
    <source>
        <dbReference type="ARBA" id="ARBA00022918"/>
    </source>
</evidence>
<keyword evidence="6" id="KW-0229">DNA integration</keyword>
<organism evidence="10 11">
    <name type="scientific">Acanthamoeba castellanii (strain ATCC 30010 / Neff)</name>
    <dbReference type="NCBI Taxonomy" id="1257118"/>
    <lineage>
        <taxon>Eukaryota</taxon>
        <taxon>Amoebozoa</taxon>
        <taxon>Discosea</taxon>
        <taxon>Longamoebia</taxon>
        <taxon>Centramoebida</taxon>
        <taxon>Acanthamoebidae</taxon>
        <taxon>Acanthamoeba</taxon>
    </lineage>
</organism>
<keyword evidence="8" id="KW-0808">Transferase</keyword>
<accession>L8HEF8</accession>
<keyword evidence="4" id="KW-0378">Hydrolase</keyword>
<dbReference type="GO" id="GO:0006310">
    <property type="term" value="P:DNA recombination"/>
    <property type="evidence" value="ECO:0007669"/>
    <property type="project" value="UniProtKB-KW"/>
</dbReference>
<dbReference type="KEGG" id="acan:ACA1_342170"/>
<dbReference type="GO" id="GO:0003887">
    <property type="term" value="F:DNA-directed DNA polymerase activity"/>
    <property type="evidence" value="ECO:0007669"/>
    <property type="project" value="UniProtKB-KW"/>
</dbReference>
<dbReference type="InterPro" id="IPR012337">
    <property type="entry name" value="RNaseH-like_sf"/>
</dbReference>
<evidence type="ECO:0000256" key="1">
    <source>
        <dbReference type="ARBA" id="ARBA00022722"/>
    </source>
</evidence>
<reference evidence="10 11" key="1">
    <citation type="journal article" date="2013" name="Genome Biol.">
        <title>Genome of Acanthamoeba castellanii highlights extensive lateral gene transfer and early evolution of tyrosine kinase signaling.</title>
        <authorList>
            <person name="Clarke M."/>
            <person name="Lohan A.J."/>
            <person name="Liu B."/>
            <person name="Lagkouvardos I."/>
            <person name="Roy S."/>
            <person name="Zafar N."/>
            <person name="Bertelli C."/>
            <person name="Schilde C."/>
            <person name="Kianianmomeni A."/>
            <person name="Burglin T.R."/>
            <person name="Frech C."/>
            <person name="Turcotte B."/>
            <person name="Kopec K.O."/>
            <person name="Synnott J.M."/>
            <person name="Choo C."/>
            <person name="Paponov I."/>
            <person name="Finkler A."/>
            <person name="Soon Heng Tan C."/>
            <person name="Hutchins A.P."/>
            <person name="Weinmeier T."/>
            <person name="Rattei T."/>
            <person name="Chu J.S."/>
            <person name="Gimenez G."/>
            <person name="Irimia M."/>
            <person name="Rigden D.J."/>
            <person name="Fitzpatrick D.A."/>
            <person name="Lorenzo-Morales J."/>
            <person name="Bateman A."/>
            <person name="Chiu C.H."/>
            <person name="Tang P."/>
            <person name="Hegemann P."/>
            <person name="Fromm H."/>
            <person name="Raoult D."/>
            <person name="Greub G."/>
            <person name="Miranda-Saavedra D."/>
            <person name="Chen N."/>
            <person name="Nash P."/>
            <person name="Ginger M.L."/>
            <person name="Horn M."/>
            <person name="Schaap P."/>
            <person name="Caler L."/>
            <person name="Loftus B."/>
        </authorList>
    </citation>
    <scope>NUCLEOTIDE SEQUENCE [LARGE SCALE GENOMIC DNA]</scope>
    <source>
        <strain evidence="10 11">Neff</strain>
    </source>
</reference>
<keyword evidence="8" id="KW-0548">Nucleotidyltransferase</keyword>
<keyword evidence="9" id="KW-0233">DNA recombination</keyword>
<evidence type="ECO:0000256" key="9">
    <source>
        <dbReference type="ARBA" id="ARBA00023172"/>
    </source>
</evidence>
<dbReference type="GeneID" id="14924116"/>
<keyword evidence="11" id="KW-1185">Reference proteome</keyword>
<dbReference type="VEuPathDB" id="AmoebaDB:ACA1_342170"/>
<dbReference type="OrthoDB" id="413361at2759"/>
<dbReference type="SUPFAM" id="SSF53098">
    <property type="entry name" value="Ribonuclease H-like"/>
    <property type="match status" value="1"/>
</dbReference>
<dbReference type="GO" id="GO:0003676">
    <property type="term" value="F:nucleic acid binding"/>
    <property type="evidence" value="ECO:0007669"/>
    <property type="project" value="InterPro"/>
</dbReference>